<comment type="subcellular location">
    <subcellularLocation>
        <location evidence="1 4">Bacterial flagellum basal body</location>
    </subcellularLocation>
</comment>
<name>A0A2S6MZ30_RHOGL</name>
<evidence type="ECO:0000256" key="3">
    <source>
        <dbReference type="ARBA" id="ARBA00023143"/>
    </source>
</evidence>
<accession>A0A2S6MZ30</accession>
<evidence type="ECO:0000256" key="1">
    <source>
        <dbReference type="ARBA" id="ARBA00004117"/>
    </source>
</evidence>
<dbReference type="Proteomes" id="UP000239724">
    <property type="component" value="Unassembled WGS sequence"/>
</dbReference>
<feature type="domain" description="Flagellar hook protein FlgE/F/G-like D1" evidence="7">
    <location>
        <begin position="82"/>
        <end position="148"/>
    </location>
</feature>
<dbReference type="GO" id="GO:0071978">
    <property type="term" value="P:bacterial-type flagellum-dependent swarming motility"/>
    <property type="evidence" value="ECO:0007669"/>
    <property type="project" value="TreeGrafter"/>
</dbReference>
<dbReference type="EMBL" id="NHRY01000255">
    <property type="protein sequence ID" value="PPQ27623.1"/>
    <property type="molecule type" value="Genomic_DNA"/>
</dbReference>
<keyword evidence="3 4" id="KW-0975">Bacterial flagellum</keyword>
<dbReference type="PROSITE" id="PS00588">
    <property type="entry name" value="FLAGELLA_BB_ROD"/>
    <property type="match status" value="1"/>
</dbReference>
<feature type="domain" description="Flagellar basal-body/hook protein C-terminal" evidence="6">
    <location>
        <begin position="200"/>
        <end position="242"/>
    </location>
</feature>
<evidence type="ECO:0000259" key="5">
    <source>
        <dbReference type="Pfam" id="PF00460"/>
    </source>
</evidence>
<dbReference type="AlphaFoldDB" id="A0A2S6MZ30"/>
<protein>
    <recommendedName>
        <fullName evidence="4">Flagellar basal-body rod protein FlgF</fullName>
    </recommendedName>
</protein>
<keyword evidence="9" id="KW-1185">Reference proteome</keyword>
<dbReference type="InterPro" id="IPR037925">
    <property type="entry name" value="FlgE/F/G-like"/>
</dbReference>
<dbReference type="SUPFAM" id="SSF117143">
    <property type="entry name" value="Flagellar hook protein flgE"/>
    <property type="match status" value="1"/>
</dbReference>
<dbReference type="InterPro" id="IPR020013">
    <property type="entry name" value="Flagellar_FlgE/F/G"/>
</dbReference>
<dbReference type="InterPro" id="IPR001444">
    <property type="entry name" value="Flag_bb_rod_N"/>
</dbReference>
<dbReference type="PANTHER" id="PTHR30435:SF19">
    <property type="entry name" value="FLAGELLAR BASAL-BODY ROD PROTEIN FLGG"/>
    <property type="match status" value="1"/>
</dbReference>
<dbReference type="InterPro" id="IPR010930">
    <property type="entry name" value="Flg_bb/hook_C_dom"/>
</dbReference>
<evidence type="ECO:0000313" key="8">
    <source>
        <dbReference type="EMBL" id="PPQ27623.1"/>
    </source>
</evidence>
<keyword evidence="8" id="KW-0966">Cell projection</keyword>
<proteinExistence type="inferred from homology"/>
<dbReference type="Pfam" id="PF22692">
    <property type="entry name" value="LlgE_F_G_D1"/>
    <property type="match status" value="1"/>
</dbReference>
<feature type="domain" description="Flagellar basal body rod protein N-terminal" evidence="5">
    <location>
        <begin position="6"/>
        <end position="35"/>
    </location>
</feature>
<sequence>MEAQTYVTLSAQLALQKQLEVVANNVANANSAGFKPDRQLFQSYVEQLAVPGDQIAFVQDRATYIDQAPGPMEVTGNMLDVAINGDGYLSVQTPSGPQYTRDGRLHAAPDSTLVDHTGRPVLNTNGTPIQLPQGYTALDIKGDGTIYATVNNATVQVDTIGMSRPTDPMTMRKSGDGLLTAPANGMQPIDAGDPHCQLIQGSLEGSTVQPVTEIANMTELSRAYEQLQTLLSDDNDREQKMIETLGTPAE</sequence>
<dbReference type="Pfam" id="PF00460">
    <property type="entry name" value="Flg_bb_rod"/>
    <property type="match status" value="1"/>
</dbReference>
<keyword evidence="8" id="KW-0969">Cilium</keyword>
<evidence type="ECO:0000259" key="7">
    <source>
        <dbReference type="Pfam" id="PF22692"/>
    </source>
</evidence>
<dbReference type="Pfam" id="PF06429">
    <property type="entry name" value="Flg_bbr_C"/>
    <property type="match status" value="1"/>
</dbReference>
<dbReference type="InterPro" id="IPR012836">
    <property type="entry name" value="FlgF"/>
</dbReference>
<comment type="similarity">
    <text evidence="2 4">Belongs to the flagella basal body rod proteins family.</text>
</comment>
<evidence type="ECO:0000256" key="2">
    <source>
        <dbReference type="ARBA" id="ARBA00009677"/>
    </source>
</evidence>
<reference evidence="8 9" key="1">
    <citation type="journal article" date="2018" name="Arch. Microbiol.">
        <title>New insights into the metabolic potential of the phototrophic purple bacterium Rhodopila globiformis DSM 161(T) from its draft genome sequence and evidence for a vanadium-dependent nitrogenase.</title>
        <authorList>
            <person name="Imhoff J.F."/>
            <person name="Rahn T."/>
            <person name="Kunzel S."/>
            <person name="Neulinger S.C."/>
        </authorList>
    </citation>
    <scope>NUCLEOTIDE SEQUENCE [LARGE SCALE GENOMIC DNA]</scope>
    <source>
        <strain evidence="8 9">DSM 161</strain>
    </source>
</reference>
<gene>
    <name evidence="8" type="ORF">CCS01_26785</name>
</gene>
<evidence type="ECO:0000313" key="9">
    <source>
        <dbReference type="Proteomes" id="UP000239724"/>
    </source>
</evidence>
<dbReference type="NCBIfam" id="TIGR02490">
    <property type="entry name" value="flgF"/>
    <property type="match status" value="1"/>
</dbReference>
<dbReference type="InterPro" id="IPR053967">
    <property type="entry name" value="LlgE_F_G-like_D1"/>
</dbReference>
<dbReference type="PANTHER" id="PTHR30435">
    <property type="entry name" value="FLAGELLAR PROTEIN"/>
    <property type="match status" value="1"/>
</dbReference>
<evidence type="ECO:0000259" key="6">
    <source>
        <dbReference type="Pfam" id="PF06429"/>
    </source>
</evidence>
<dbReference type="NCBIfam" id="TIGR03506">
    <property type="entry name" value="FlgEFG_subfam"/>
    <property type="match status" value="1"/>
</dbReference>
<dbReference type="GO" id="GO:0030694">
    <property type="term" value="C:bacterial-type flagellum basal body, rod"/>
    <property type="evidence" value="ECO:0007669"/>
    <property type="project" value="UniProtKB-UniRule"/>
</dbReference>
<dbReference type="InterPro" id="IPR019776">
    <property type="entry name" value="Flagellar_basal_body_rod_CS"/>
</dbReference>
<comment type="caution">
    <text evidence="8">The sequence shown here is derived from an EMBL/GenBank/DDBJ whole genome shotgun (WGS) entry which is preliminary data.</text>
</comment>
<dbReference type="OrthoDB" id="9804559at2"/>
<dbReference type="RefSeq" id="WP_104521892.1">
    <property type="nucleotide sequence ID" value="NZ_NHRY01000255.1"/>
</dbReference>
<keyword evidence="8" id="KW-0282">Flagellum</keyword>
<organism evidence="8 9">
    <name type="scientific">Rhodopila globiformis</name>
    <name type="common">Rhodopseudomonas globiformis</name>
    <dbReference type="NCBI Taxonomy" id="1071"/>
    <lineage>
        <taxon>Bacteria</taxon>
        <taxon>Pseudomonadati</taxon>
        <taxon>Pseudomonadota</taxon>
        <taxon>Alphaproteobacteria</taxon>
        <taxon>Acetobacterales</taxon>
        <taxon>Acetobacteraceae</taxon>
        <taxon>Rhodopila</taxon>
    </lineage>
</organism>
<evidence type="ECO:0000256" key="4">
    <source>
        <dbReference type="RuleBase" id="RU362116"/>
    </source>
</evidence>
<comment type="subunit">
    <text evidence="4">The basal body constitutes a major portion of the flagellar organelle and consists of five rings (E,L,P,S, and M) mounted on a central rod. The rod consists of about 26 subunits of FlgG in the distal portion, and FlgB, FlgC and FlgF are thought to build up the proximal portion of the rod with about 6 subunits each.</text>
</comment>